<dbReference type="Gene3D" id="3.30.230.10">
    <property type="match status" value="1"/>
</dbReference>
<proteinExistence type="predicted"/>
<accession>A0A832DNZ1</accession>
<evidence type="ECO:0000256" key="1">
    <source>
        <dbReference type="SAM" id="Phobius"/>
    </source>
</evidence>
<reference evidence="2" key="1">
    <citation type="journal article" date="2020" name="mSystems">
        <title>Genome- and Community-Level Interaction Insights into Carbon Utilization and Element Cycling Functions of Hydrothermarchaeota in Hydrothermal Sediment.</title>
        <authorList>
            <person name="Zhou Z."/>
            <person name="Liu Y."/>
            <person name="Xu W."/>
            <person name="Pan J."/>
            <person name="Luo Z.H."/>
            <person name="Li M."/>
        </authorList>
    </citation>
    <scope>NUCLEOTIDE SEQUENCE [LARGE SCALE GENOMIC DNA]</scope>
    <source>
        <strain evidence="2">SpSt-500</strain>
    </source>
</reference>
<evidence type="ECO:0000313" key="2">
    <source>
        <dbReference type="EMBL" id="HGT48172.1"/>
    </source>
</evidence>
<sequence length="715" mass="82546">MQSSFEPSVLKNLEEEIRKIHLISSENHSIKLKLLNYIPLFEKLIEIPNENVKEAYITELINDFNHTLQNSSFEGLPPEIRNRIKFISQKLYDFPFVNHTCPSFINSVNKITDWSEKLDKILNGNNSIETDKNIFIPLLENSTDQQKPVAGLLETLTVKITKTKNENKFLIVPSEKELEQLIDEQIKISWNVAINYAKNFIKKLEDNHEIVIHFNKRSGFCRGNSLGAALTIKFIEELLNFYNPKFIIESTDGLALTGGLDELGNILSVGKKTISQKTELIFYSTVNQFVVPKDDEPAAREKLNALKTIYPERNLKIVAVENLEDLLNRRNIIAIRQQKAIVRAGKFIKQNTYSVLAVVIFTIIFTYLFALDFDDNPSFITMDGKNAYIKNKNGKTLWSINYPMDDKYVLNDPRVKQAYFRVIDIDEDGENEIIYIHPQISEIQGTTELEKIICINKNKKELWSYRFADTVFSEREDLPPIYGAKLIDTITFNGKKIIFCFSNNGPSFSSAVYGLELKTGKRIPETLWSSGHTMGAILKDINNDNISDLVMDGIDNGFEDGIILGVELSKMDGYRPTTNEYRIKNKKQIEPIFYIRIPKNDYEIMMNFRTTNISPNHINYRENDKRIITSIFTRGPRYINTNESFGVCNIELDSNYRVADIVIGNDFRVFRDTLVAHGKLNPPYTDTREYKEIIKNSILYWKNGKWVKREELDSQ</sequence>
<feature type="transmembrane region" description="Helical" evidence="1">
    <location>
        <begin position="353"/>
        <end position="371"/>
    </location>
</feature>
<comment type="caution">
    <text evidence="2">The sequence shown here is derived from an EMBL/GenBank/DDBJ whole genome shotgun (WGS) entry which is preliminary data.</text>
</comment>
<keyword evidence="1" id="KW-0812">Transmembrane</keyword>
<name>A0A832DNZ1_9BACT</name>
<organism evidence="2">
    <name type="scientific">Ignavibacterium album</name>
    <dbReference type="NCBI Taxonomy" id="591197"/>
    <lineage>
        <taxon>Bacteria</taxon>
        <taxon>Pseudomonadati</taxon>
        <taxon>Ignavibacteriota</taxon>
        <taxon>Ignavibacteria</taxon>
        <taxon>Ignavibacteriales</taxon>
        <taxon>Ignavibacteriaceae</taxon>
        <taxon>Ignavibacterium</taxon>
    </lineage>
</organism>
<dbReference type="AlphaFoldDB" id="A0A832DNZ1"/>
<evidence type="ECO:0008006" key="3">
    <source>
        <dbReference type="Google" id="ProtNLM"/>
    </source>
</evidence>
<keyword evidence="1" id="KW-1133">Transmembrane helix</keyword>
<gene>
    <name evidence="2" type="ORF">ENS56_09055</name>
</gene>
<dbReference type="InterPro" id="IPR014721">
    <property type="entry name" value="Ribsml_uS5_D2-typ_fold_subgr"/>
</dbReference>
<keyword evidence="1" id="KW-0472">Membrane</keyword>
<protein>
    <recommendedName>
        <fullName evidence="3">Lon proteolytic domain-containing protein</fullName>
    </recommendedName>
</protein>
<dbReference type="EMBL" id="DSVI01000010">
    <property type="protein sequence ID" value="HGT48172.1"/>
    <property type="molecule type" value="Genomic_DNA"/>
</dbReference>